<keyword evidence="5" id="KW-0274">FAD</keyword>
<dbReference type="PRINTS" id="PR00369">
    <property type="entry name" value="FLAVODOXIN"/>
</dbReference>
<keyword evidence="10" id="KW-0472">Membrane</keyword>
<dbReference type="InterPro" id="IPR008254">
    <property type="entry name" value="Flavodoxin/NO_synth"/>
</dbReference>
<keyword evidence="3" id="KW-0285">Flavoprotein</keyword>
<name>A0A2T9YFJ0_9FUNG</name>
<dbReference type="GO" id="GO:0010181">
    <property type="term" value="F:FMN binding"/>
    <property type="evidence" value="ECO:0007669"/>
    <property type="project" value="InterPro"/>
</dbReference>
<dbReference type="InterPro" id="IPR029039">
    <property type="entry name" value="Flavoprotein-like_sf"/>
</dbReference>
<dbReference type="AlphaFoldDB" id="A0A2T9YFJ0"/>
<dbReference type="InterPro" id="IPR039261">
    <property type="entry name" value="FNR_nucleotide-bd"/>
</dbReference>
<dbReference type="Pfam" id="PF00667">
    <property type="entry name" value="FAD_binding_1"/>
    <property type="match status" value="1"/>
</dbReference>
<protein>
    <recommendedName>
        <fullName evidence="8">NADPH--hemoprotein reductase</fullName>
        <ecNumber evidence="8">1.6.2.4</ecNumber>
    </recommendedName>
</protein>
<evidence type="ECO:0000256" key="4">
    <source>
        <dbReference type="ARBA" id="ARBA00022643"/>
    </source>
</evidence>
<evidence type="ECO:0000313" key="14">
    <source>
        <dbReference type="Proteomes" id="UP000245383"/>
    </source>
</evidence>
<evidence type="ECO:0000256" key="10">
    <source>
        <dbReference type="SAM" id="Phobius"/>
    </source>
</evidence>
<dbReference type="SUPFAM" id="SSF52343">
    <property type="entry name" value="Ferredoxin reductase-like, C-terminal NADP-linked domain"/>
    <property type="match status" value="1"/>
</dbReference>
<dbReference type="InterPro" id="IPR017927">
    <property type="entry name" value="FAD-bd_FR_type"/>
</dbReference>
<dbReference type="STRING" id="133385.A0A2T9YFJ0"/>
<keyword evidence="7" id="KW-0560">Oxidoreductase</keyword>
<feature type="transmembrane region" description="Helical" evidence="10">
    <location>
        <begin position="125"/>
        <end position="144"/>
    </location>
</feature>
<dbReference type="Gene3D" id="1.20.990.10">
    <property type="entry name" value="NADPH-cytochrome p450 Reductase, Chain A, domain 3"/>
    <property type="match status" value="1"/>
</dbReference>
<dbReference type="Proteomes" id="UP000245383">
    <property type="component" value="Unassembled WGS sequence"/>
</dbReference>
<feature type="transmembrane region" description="Helical" evidence="10">
    <location>
        <begin position="59"/>
        <end position="85"/>
    </location>
</feature>
<evidence type="ECO:0000256" key="3">
    <source>
        <dbReference type="ARBA" id="ARBA00022630"/>
    </source>
</evidence>
<dbReference type="PRINTS" id="PR00371">
    <property type="entry name" value="FPNCR"/>
</dbReference>
<keyword evidence="6" id="KW-0521">NADP</keyword>
<dbReference type="Gene3D" id="2.40.30.10">
    <property type="entry name" value="Translation factors"/>
    <property type="match status" value="1"/>
</dbReference>
<dbReference type="Pfam" id="PF00258">
    <property type="entry name" value="Flavodoxin_1"/>
    <property type="match status" value="1"/>
</dbReference>
<dbReference type="PROSITE" id="PS50902">
    <property type="entry name" value="FLAVODOXIN_LIKE"/>
    <property type="match status" value="1"/>
</dbReference>
<dbReference type="FunFam" id="3.40.50.80:FF:000001">
    <property type="entry name" value="NADPH--cytochrome P450 reductase 1"/>
    <property type="match status" value="1"/>
</dbReference>
<dbReference type="Pfam" id="PF00175">
    <property type="entry name" value="NAD_binding_1"/>
    <property type="match status" value="1"/>
</dbReference>
<dbReference type="Gene3D" id="3.40.50.80">
    <property type="entry name" value="Nucleotide-binding domain of ferredoxin-NADP reductase (FNR) module"/>
    <property type="match status" value="1"/>
</dbReference>
<dbReference type="InterPro" id="IPR001433">
    <property type="entry name" value="OxRdtase_FAD/NAD-bd"/>
</dbReference>
<evidence type="ECO:0000256" key="9">
    <source>
        <dbReference type="SAM" id="MobiDB-lite"/>
    </source>
</evidence>
<sequence>METNALTAPKNSSLNTSSNILNSSQKPQRIFRFGSFEPDISSDSSSEYIPNSSFFQNSIGAAVTLAKSPFTAFFGLAAAVLYYIYSNTLSLLNIEARDSSKHKPKDKPTKSPSPFNLFEMEKLDLAVIATIIVGATTFLFRKFIFGNHILRTNSIPTINIQAAPKIAQHSYDPQRDLSFKMFQNNQNVVLIYGSQTGTAEDLAKRFARELHLDFNAQVLIVDPELYDLESLSKISPDHIAVFLVSTTGEGEPTDNMAKWYEALIGEDIFTADFSDLELPSFVDPTEESDFSGDYEFDTELPLANLNFSIFGLGNSTYEHFNLPTKQLTKRLRSLGAKLVGPVGLGDDDVNIDDDFEKWTGAAAPLIAKFVSSSSTGIDSSPNKYEPSFIVKELDILPIDASIGSVRPEILENASSINISHVDSKHPWYCLPLNSKVLTHTSSERRIIHLELDLDNINLPYTTGDHVALFPTNYETQVRLLLNVLNLDGSKPISLSFSPNASDNKPFPHSISSYSSMLRHYLDITLPVPKDSIKHVLLPYARSEPAKAFLKKLIDDKDYYKNIILTPVMSPGELIQNIHTIEKKEAVSDDLKFNFTFSALIDLLPRISPRYYSISSSNLESPNKISITAVVLNYKTPNNINRYGIATNYINAIHDTLSNPDTNSDIIFTSDKLSYCLKDTRKHSSNNFAIPIYIRKSTFRLPSDPSVPIVMVGPGTGIAPFRGFIRERFYQAKNSIPVGPTVLFFGNRNESKDFLYKDELLESFAALSSSNKNSKVITAFSRDQKEKIYVQDRMTEHSALIWDLINNQNGHFYICGDGKTMSKDVIATLKRIAQNEGKLDETRASSWFTTLKNTNRYAEDVWA</sequence>
<keyword evidence="10" id="KW-0812">Transmembrane</keyword>
<proteinExistence type="predicted"/>
<comment type="caution">
    <text evidence="13">The sequence shown here is derived from an EMBL/GenBank/DDBJ whole genome shotgun (WGS) entry which is preliminary data.</text>
</comment>
<dbReference type="InterPro" id="IPR003097">
    <property type="entry name" value="CysJ-like_FAD-binding"/>
</dbReference>
<evidence type="ECO:0000259" key="11">
    <source>
        <dbReference type="PROSITE" id="PS50902"/>
    </source>
</evidence>
<dbReference type="InterPro" id="IPR023173">
    <property type="entry name" value="NADPH_Cyt_P450_Rdtase_alpha"/>
</dbReference>
<dbReference type="GO" id="GO:0003958">
    <property type="term" value="F:NADPH-hemoprotein reductase activity"/>
    <property type="evidence" value="ECO:0007669"/>
    <property type="project" value="UniProtKB-EC"/>
</dbReference>
<keyword evidence="10" id="KW-1133">Transmembrane helix</keyword>
<evidence type="ECO:0000259" key="12">
    <source>
        <dbReference type="PROSITE" id="PS51384"/>
    </source>
</evidence>
<evidence type="ECO:0000256" key="1">
    <source>
        <dbReference type="ARBA" id="ARBA00001917"/>
    </source>
</evidence>
<evidence type="ECO:0000256" key="6">
    <source>
        <dbReference type="ARBA" id="ARBA00022857"/>
    </source>
</evidence>
<accession>A0A2T9YFJ0</accession>
<dbReference type="EC" id="1.6.2.4" evidence="8"/>
<dbReference type="SUPFAM" id="SSF63380">
    <property type="entry name" value="Riboflavin synthase domain-like"/>
    <property type="match status" value="1"/>
</dbReference>
<comment type="cofactor">
    <cofactor evidence="1">
        <name>FMN</name>
        <dbReference type="ChEBI" id="CHEBI:58210"/>
    </cofactor>
</comment>
<feature type="region of interest" description="Disordered" evidence="9">
    <location>
        <begin position="1"/>
        <end position="21"/>
    </location>
</feature>
<evidence type="ECO:0000256" key="2">
    <source>
        <dbReference type="ARBA" id="ARBA00001974"/>
    </source>
</evidence>
<reference evidence="13 14" key="1">
    <citation type="journal article" date="2018" name="MBio">
        <title>Comparative Genomics Reveals the Core Gene Toolbox for the Fungus-Insect Symbiosis.</title>
        <authorList>
            <person name="Wang Y."/>
            <person name="Stata M."/>
            <person name="Wang W."/>
            <person name="Stajich J.E."/>
            <person name="White M.M."/>
            <person name="Moncalvo J.M."/>
        </authorList>
    </citation>
    <scope>NUCLEOTIDE SEQUENCE [LARGE SCALE GENOMIC DNA]</scope>
    <source>
        <strain evidence="13 14">SWE-8-4</strain>
    </source>
</reference>
<comment type="cofactor">
    <cofactor evidence="2">
        <name>FAD</name>
        <dbReference type="ChEBI" id="CHEBI:57692"/>
    </cofactor>
</comment>
<dbReference type="InterPro" id="IPR001094">
    <property type="entry name" value="Flavdoxin-like"/>
</dbReference>
<dbReference type="Gene3D" id="3.40.50.360">
    <property type="match status" value="1"/>
</dbReference>
<dbReference type="InterPro" id="IPR017938">
    <property type="entry name" value="Riboflavin_synthase-like_b-brl"/>
</dbReference>
<evidence type="ECO:0000256" key="8">
    <source>
        <dbReference type="ARBA" id="ARBA00023797"/>
    </source>
</evidence>
<gene>
    <name evidence="13" type="ORF">BB561_004557</name>
</gene>
<dbReference type="SUPFAM" id="SSF52218">
    <property type="entry name" value="Flavoproteins"/>
    <property type="match status" value="1"/>
</dbReference>
<feature type="domain" description="FAD-binding FR-type" evidence="12">
    <location>
        <begin position="425"/>
        <end position="701"/>
    </location>
</feature>
<evidence type="ECO:0000256" key="7">
    <source>
        <dbReference type="ARBA" id="ARBA00023002"/>
    </source>
</evidence>
<dbReference type="PANTHER" id="PTHR19384">
    <property type="entry name" value="NITRIC OXIDE SYNTHASE-RELATED"/>
    <property type="match status" value="1"/>
</dbReference>
<dbReference type="EMBL" id="MBFR01000219">
    <property type="protein sequence ID" value="PVU91118.1"/>
    <property type="molecule type" value="Genomic_DNA"/>
</dbReference>
<feature type="compositionally biased region" description="Low complexity" evidence="9">
    <location>
        <begin position="11"/>
        <end position="21"/>
    </location>
</feature>
<keyword evidence="4" id="KW-0288">FMN</keyword>
<evidence type="ECO:0000256" key="5">
    <source>
        <dbReference type="ARBA" id="ARBA00022827"/>
    </source>
</evidence>
<dbReference type="PANTHER" id="PTHR19384:SF17">
    <property type="entry name" value="NADPH--CYTOCHROME P450 REDUCTASE"/>
    <property type="match status" value="1"/>
</dbReference>
<dbReference type="PROSITE" id="PS51384">
    <property type="entry name" value="FAD_FR"/>
    <property type="match status" value="1"/>
</dbReference>
<dbReference type="GO" id="GO:0005829">
    <property type="term" value="C:cytosol"/>
    <property type="evidence" value="ECO:0007669"/>
    <property type="project" value="TreeGrafter"/>
</dbReference>
<feature type="domain" description="Flavodoxin-like" evidence="11">
    <location>
        <begin position="188"/>
        <end position="363"/>
    </location>
</feature>
<keyword evidence="14" id="KW-1185">Reference proteome</keyword>
<feature type="compositionally biased region" description="Polar residues" evidence="9">
    <location>
        <begin position="1"/>
        <end position="10"/>
    </location>
</feature>
<dbReference type="OrthoDB" id="1856718at2759"/>
<dbReference type="InterPro" id="IPR001709">
    <property type="entry name" value="Flavoprot_Pyr_Nucl_cyt_Rdtase"/>
</dbReference>
<organism evidence="13 14">
    <name type="scientific">Smittium simulii</name>
    <dbReference type="NCBI Taxonomy" id="133385"/>
    <lineage>
        <taxon>Eukaryota</taxon>
        <taxon>Fungi</taxon>
        <taxon>Fungi incertae sedis</taxon>
        <taxon>Zoopagomycota</taxon>
        <taxon>Kickxellomycotina</taxon>
        <taxon>Harpellomycetes</taxon>
        <taxon>Harpellales</taxon>
        <taxon>Legeriomycetaceae</taxon>
        <taxon>Smittium</taxon>
    </lineage>
</organism>
<evidence type="ECO:0000313" key="13">
    <source>
        <dbReference type="EMBL" id="PVU91118.1"/>
    </source>
</evidence>
<dbReference type="GO" id="GO:0050660">
    <property type="term" value="F:flavin adenine dinucleotide binding"/>
    <property type="evidence" value="ECO:0007669"/>
    <property type="project" value="TreeGrafter"/>
</dbReference>